<protein>
    <submittedName>
        <fullName evidence="1">Uncharacterized protein</fullName>
    </submittedName>
</protein>
<sequence>METEEINQALQLFDTPEKWAAFLTLSRQADNLKRAMTRTAVSRANSYFHQEHTAPGWSFKQFGPDEFTMVWYLTAFGEYSICLVLSWSGVFVLEVRGNNLNDIEATIQFLKGSEFSALMTCFERIDEWWEGRFMGKEKFNFRFGTASDTRFGPFRLAWYAHFETEKLLDQIAAKVARFQTPEMTALLTELNELTRNPDLARR</sequence>
<evidence type="ECO:0000313" key="2">
    <source>
        <dbReference type="Proteomes" id="UP000779507"/>
    </source>
</evidence>
<gene>
    <name evidence="1" type="ORF">HNP98_003786</name>
</gene>
<accession>A0ABX2FUT0</accession>
<organism evidence="1 2">
    <name type="scientific">Hymenobacter caeli</name>
    <dbReference type="NCBI Taxonomy" id="2735894"/>
    <lineage>
        <taxon>Bacteria</taxon>
        <taxon>Pseudomonadati</taxon>
        <taxon>Bacteroidota</taxon>
        <taxon>Cytophagia</taxon>
        <taxon>Cytophagales</taxon>
        <taxon>Hymenobacteraceae</taxon>
        <taxon>Hymenobacter</taxon>
    </lineage>
</organism>
<keyword evidence="2" id="KW-1185">Reference proteome</keyword>
<evidence type="ECO:0000313" key="1">
    <source>
        <dbReference type="EMBL" id="NRT20941.1"/>
    </source>
</evidence>
<comment type="caution">
    <text evidence="1">The sequence shown here is derived from an EMBL/GenBank/DDBJ whole genome shotgun (WGS) entry which is preliminary data.</text>
</comment>
<reference evidence="1 2" key="1">
    <citation type="submission" date="2020-05" db="EMBL/GenBank/DDBJ databases">
        <title>Genomic Encyclopedia of Type Strains, Phase IV (KMG-V): Genome sequencing to study the core and pangenomes of soil and plant-associated prokaryotes.</title>
        <authorList>
            <person name="Whitman W."/>
        </authorList>
    </citation>
    <scope>NUCLEOTIDE SEQUENCE [LARGE SCALE GENOMIC DNA]</scope>
    <source>
        <strain evidence="1 2">9A</strain>
    </source>
</reference>
<dbReference type="RefSeq" id="WP_173811708.1">
    <property type="nucleotide sequence ID" value="NZ_JABSNP010000023.1"/>
</dbReference>
<dbReference type="Proteomes" id="UP000779507">
    <property type="component" value="Unassembled WGS sequence"/>
</dbReference>
<dbReference type="EMBL" id="JABSNP010000023">
    <property type="protein sequence ID" value="NRT20941.1"/>
    <property type="molecule type" value="Genomic_DNA"/>
</dbReference>
<name>A0ABX2FUT0_9BACT</name>
<proteinExistence type="predicted"/>